<dbReference type="PROSITE" id="PS51352">
    <property type="entry name" value="THIOREDOXIN_2"/>
    <property type="match status" value="1"/>
</dbReference>
<dbReference type="EMBL" id="JBHSCX010000011">
    <property type="protein sequence ID" value="MFC4362861.1"/>
    <property type="molecule type" value="Genomic_DNA"/>
</dbReference>
<dbReference type="InterPro" id="IPR013766">
    <property type="entry name" value="Thioredoxin_domain"/>
</dbReference>
<dbReference type="RefSeq" id="WP_290260677.1">
    <property type="nucleotide sequence ID" value="NZ_JAUFQG010000004.1"/>
</dbReference>
<evidence type="ECO:0000313" key="3">
    <source>
        <dbReference type="EMBL" id="MFC4362861.1"/>
    </source>
</evidence>
<keyword evidence="1" id="KW-0732">Signal</keyword>
<comment type="caution">
    <text evidence="3">The sequence shown here is derived from an EMBL/GenBank/DDBJ whole genome shotgun (WGS) entry which is preliminary data.</text>
</comment>
<dbReference type="InterPro" id="IPR036249">
    <property type="entry name" value="Thioredoxin-like_sf"/>
</dbReference>
<evidence type="ECO:0000256" key="1">
    <source>
        <dbReference type="SAM" id="SignalP"/>
    </source>
</evidence>
<protein>
    <submittedName>
        <fullName evidence="3">Redoxin family protein</fullName>
    </submittedName>
</protein>
<proteinExistence type="predicted"/>
<reference evidence="4" key="1">
    <citation type="journal article" date="2019" name="Int. J. Syst. Evol. Microbiol.">
        <title>The Global Catalogue of Microorganisms (GCM) 10K type strain sequencing project: providing services to taxonomists for standard genome sequencing and annotation.</title>
        <authorList>
            <consortium name="The Broad Institute Genomics Platform"/>
            <consortium name="The Broad Institute Genome Sequencing Center for Infectious Disease"/>
            <person name="Wu L."/>
            <person name="Ma J."/>
        </authorList>
    </citation>
    <scope>NUCLEOTIDE SEQUENCE [LARGE SCALE GENOMIC DNA]</scope>
    <source>
        <strain evidence="4">CECT 8570</strain>
    </source>
</reference>
<sequence length="200" mass="21773">MITRIAILLGALFATSLASARVAVNEPAPDFTLTSSTSETISLSQYKGKMVILEWTNHLCPYVQKHYDSGNMQKLQKQYTDEGVVWLSIISSATGKQGYVTAAEANSLTENRNASPNYVLFDTDGKVGKAYGAQTTPHMYVIDKDGVLRYQGAIDSIKSANQADIVKAENYLTSAMQSLAKGEVVKRPVTAPYGCSVKYE</sequence>
<keyword evidence="4" id="KW-1185">Reference proteome</keyword>
<feature type="signal peptide" evidence="1">
    <location>
        <begin position="1"/>
        <end position="20"/>
    </location>
</feature>
<feature type="chain" id="PRO_5046438459" evidence="1">
    <location>
        <begin position="21"/>
        <end position="200"/>
    </location>
</feature>
<dbReference type="SUPFAM" id="SSF52833">
    <property type="entry name" value="Thioredoxin-like"/>
    <property type="match status" value="1"/>
</dbReference>
<dbReference type="PANTHER" id="PTHR43640:SF1">
    <property type="entry name" value="THIOREDOXIN-DEPENDENT PEROXIREDOXIN"/>
    <property type="match status" value="1"/>
</dbReference>
<dbReference type="PANTHER" id="PTHR43640">
    <property type="entry name" value="OS07G0260300 PROTEIN"/>
    <property type="match status" value="1"/>
</dbReference>
<feature type="domain" description="Thioredoxin" evidence="2">
    <location>
        <begin position="22"/>
        <end position="174"/>
    </location>
</feature>
<gene>
    <name evidence="3" type="ORF">ACFOX3_11160</name>
</gene>
<dbReference type="InterPro" id="IPR047262">
    <property type="entry name" value="PRX-like1"/>
</dbReference>
<organism evidence="3 4">
    <name type="scientific">Simiduia curdlanivorans</name>
    <dbReference type="NCBI Taxonomy" id="1492769"/>
    <lineage>
        <taxon>Bacteria</taxon>
        <taxon>Pseudomonadati</taxon>
        <taxon>Pseudomonadota</taxon>
        <taxon>Gammaproteobacteria</taxon>
        <taxon>Cellvibrionales</taxon>
        <taxon>Cellvibrionaceae</taxon>
        <taxon>Simiduia</taxon>
    </lineage>
</organism>
<accession>A0ABV8V5Y9</accession>
<name>A0ABV8V5Y9_9GAMM</name>
<dbReference type="Pfam" id="PF08534">
    <property type="entry name" value="Redoxin"/>
    <property type="match status" value="1"/>
</dbReference>
<evidence type="ECO:0000313" key="4">
    <source>
        <dbReference type="Proteomes" id="UP001595840"/>
    </source>
</evidence>
<evidence type="ECO:0000259" key="2">
    <source>
        <dbReference type="PROSITE" id="PS51352"/>
    </source>
</evidence>
<dbReference type="Gene3D" id="3.40.30.10">
    <property type="entry name" value="Glutaredoxin"/>
    <property type="match status" value="1"/>
</dbReference>
<dbReference type="InterPro" id="IPR013740">
    <property type="entry name" value="Redoxin"/>
</dbReference>
<dbReference type="Proteomes" id="UP001595840">
    <property type="component" value="Unassembled WGS sequence"/>
</dbReference>